<evidence type="ECO:0000313" key="3">
    <source>
        <dbReference type="Proteomes" id="UP000000763"/>
    </source>
</evidence>
<protein>
    <submittedName>
        <fullName evidence="2">Os02g0833250 protein</fullName>
    </submittedName>
</protein>
<name>C7IZ96_ORYSJ</name>
<proteinExistence type="predicted"/>
<evidence type="ECO:0000313" key="2">
    <source>
        <dbReference type="EMBL" id="BAH91951.1"/>
    </source>
</evidence>
<gene>
    <name evidence="2" type="ordered locus">Os02g0833250</name>
</gene>
<dbReference type="EMBL" id="AP008208">
    <property type="protein sequence ID" value="BAH91951.1"/>
    <property type="molecule type" value="Genomic_DNA"/>
</dbReference>
<dbReference type="AlphaFoldDB" id="C7IZ96"/>
<feature type="compositionally biased region" description="Gly residues" evidence="1">
    <location>
        <begin position="189"/>
        <end position="201"/>
    </location>
</feature>
<dbReference type="KEGG" id="dosa:Os02g0833250"/>
<evidence type="ECO:0000256" key="1">
    <source>
        <dbReference type="SAM" id="MobiDB-lite"/>
    </source>
</evidence>
<feature type="compositionally biased region" description="Basic and acidic residues" evidence="1">
    <location>
        <begin position="225"/>
        <end position="238"/>
    </location>
</feature>
<organism evidence="2 3">
    <name type="scientific">Oryza sativa subsp. japonica</name>
    <name type="common">Rice</name>
    <dbReference type="NCBI Taxonomy" id="39947"/>
    <lineage>
        <taxon>Eukaryota</taxon>
        <taxon>Viridiplantae</taxon>
        <taxon>Streptophyta</taxon>
        <taxon>Embryophyta</taxon>
        <taxon>Tracheophyta</taxon>
        <taxon>Spermatophyta</taxon>
        <taxon>Magnoliopsida</taxon>
        <taxon>Liliopsida</taxon>
        <taxon>Poales</taxon>
        <taxon>Poaceae</taxon>
        <taxon>BOP clade</taxon>
        <taxon>Oryzoideae</taxon>
        <taxon>Oryzeae</taxon>
        <taxon>Oryzinae</taxon>
        <taxon>Oryza</taxon>
        <taxon>Oryza sativa</taxon>
    </lineage>
</organism>
<reference evidence="2 3" key="1">
    <citation type="journal article" date="2005" name="Nature">
        <title>The map-based sequence of the rice genome.</title>
        <authorList>
            <consortium name="International rice genome sequencing project (IRGSP)"/>
            <person name="Matsumoto T."/>
            <person name="Wu J."/>
            <person name="Kanamori H."/>
            <person name="Katayose Y."/>
            <person name="Fujisawa M."/>
            <person name="Namiki N."/>
            <person name="Mizuno H."/>
            <person name="Yamamoto K."/>
            <person name="Antonio B.A."/>
            <person name="Baba T."/>
            <person name="Sakata K."/>
            <person name="Nagamura Y."/>
            <person name="Aoki H."/>
            <person name="Arikawa K."/>
            <person name="Arita K."/>
            <person name="Bito T."/>
            <person name="Chiden Y."/>
            <person name="Fujitsuka N."/>
            <person name="Fukunaka R."/>
            <person name="Hamada M."/>
            <person name="Harada C."/>
            <person name="Hayashi A."/>
            <person name="Hijishita S."/>
            <person name="Honda M."/>
            <person name="Hosokawa S."/>
            <person name="Ichikawa Y."/>
            <person name="Idonuma A."/>
            <person name="Iijima M."/>
            <person name="Ikeda M."/>
            <person name="Ikeno M."/>
            <person name="Ito K."/>
            <person name="Ito S."/>
            <person name="Ito T."/>
            <person name="Ito Y."/>
            <person name="Ito Y."/>
            <person name="Iwabuchi A."/>
            <person name="Kamiya K."/>
            <person name="Karasawa W."/>
            <person name="Kurita K."/>
            <person name="Katagiri S."/>
            <person name="Kikuta A."/>
            <person name="Kobayashi H."/>
            <person name="Kobayashi N."/>
            <person name="Machita K."/>
            <person name="Maehara T."/>
            <person name="Masukawa M."/>
            <person name="Mizubayashi T."/>
            <person name="Mukai Y."/>
            <person name="Nagasaki H."/>
            <person name="Nagata Y."/>
            <person name="Naito S."/>
            <person name="Nakashima M."/>
            <person name="Nakama Y."/>
            <person name="Nakamichi Y."/>
            <person name="Nakamura M."/>
            <person name="Meguro A."/>
            <person name="Negishi M."/>
            <person name="Ohta I."/>
            <person name="Ohta T."/>
            <person name="Okamoto M."/>
            <person name="Ono N."/>
            <person name="Saji S."/>
            <person name="Sakaguchi M."/>
            <person name="Sakai K."/>
            <person name="Shibata M."/>
            <person name="Shimokawa T."/>
            <person name="Song J."/>
            <person name="Takazaki Y."/>
            <person name="Terasawa K."/>
            <person name="Tsugane M."/>
            <person name="Tsuji K."/>
            <person name="Ueda S."/>
            <person name="Waki K."/>
            <person name="Yamagata H."/>
            <person name="Yamamoto M."/>
            <person name="Yamamoto S."/>
            <person name="Yamane H."/>
            <person name="Yoshiki S."/>
            <person name="Yoshihara R."/>
            <person name="Yukawa K."/>
            <person name="Zhong H."/>
            <person name="Yano M."/>
            <person name="Yuan Q."/>
            <person name="Ouyang S."/>
            <person name="Liu J."/>
            <person name="Jones K.M."/>
            <person name="Gansberger K."/>
            <person name="Moffat K."/>
            <person name="Hill J."/>
            <person name="Bera J."/>
            <person name="Fadrosh D."/>
            <person name="Jin S."/>
            <person name="Johri S."/>
            <person name="Kim M."/>
            <person name="Overton L."/>
            <person name="Reardon M."/>
            <person name="Tsitrin T."/>
            <person name="Vuong H."/>
            <person name="Weaver B."/>
            <person name="Ciecko A."/>
            <person name="Tallon L."/>
            <person name="Jackson J."/>
            <person name="Pai G."/>
            <person name="Aken S.V."/>
            <person name="Utterback T."/>
            <person name="Reidmuller S."/>
            <person name="Feldblyum T."/>
            <person name="Hsiao J."/>
            <person name="Zismann V."/>
            <person name="Iobst S."/>
            <person name="de Vazeille A.R."/>
            <person name="Buell C.R."/>
            <person name="Ying K."/>
            <person name="Li Y."/>
            <person name="Lu T."/>
            <person name="Huang Y."/>
            <person name="Zhao Q."/>
            <person name="Feng Q."/>
            <person name="Zhang L."/>
            <person name="Zhu J."/>
            <person name="Weng Q."/>
            <person name="Mu J."/>
            <person name="Lu Y."/>
            <person name="Fan D."/>
            <person name="Liu Y."/>
            <person name="Guan J."/>
            <person name="Zhang Y."/>
            <person name="Yu S."/>
            <person name="Liu X."/>
            <person name="Zhang Y."/>
            <person name="Hong G."/>
            <person name="Han B."/>
            <person name="Choisne N."/>
            <person name="Demange N."/>
            <person name="Orjeda G."/>
            <person name="Samain S."/>
            <person name="Cattolico L."/>
            <person name="Pelletier E."/>
            <person name="Couloux A."/>
            <person name="Segurens B."/>
            <person name="Wincker P."/>
            <person name="D'Hont A."/>
            <person name="Scarpelli C."/>
            <person name="Weissenbach J."/>
            <person name="Salanoubat M."/>
            <person name="Quetier F."/>
            <person name="Yu Y."/>
            <person name="Kim H.R."/>
            <person name="Rambo T."/>
            <person name="Currie J."/>
            <person name="Collura K."/>
            <person name="Luo M."/>
            <person name="Yang T."/>
            <person name="Ammiraju J.S.S."/>
            <person name="Engler F."/>
            <person name="Soderlund C."/>
            <person name="Wing R.A."/>
            <person name="Palmer L.E."/>
            <person name="de la Bastide M."/>
            <person name="Spiegel L."/>
            <person name="Nascimento L."/>
            <person name="Zutavern T."/>
            <person name="O'Shaughnessy A."/>
            <person name="Dike S."/>
            <person name="Dedhia N."/>
            <person name="Preston R."/>
            <person name="Balija V."/>
            <person name="McCombie W.R."/>
            <person name="Chow T."/>
            <person name="Chen H."/>
            <person name="Chung M."/>
            <person name="Chen C."/>
            <person name="Shaw J."/>
            <person name="Wu H."/>
            <person name="Hsiao K."/>
            <person name="Chao Y."/>
            <person name="Chu M."/>
            <person name="Cheng C."/>
            <person name="Hour A."/>
            <person name="Lee P."/>
            <person name="Lin S."/>
            <person name="Lin Y."/>
            <person name="Liou J."/>
            <person name="Liu S."/>
            <person name="Hsing Y."/>
            <person name="Raghuvanshi S."/>
            <person name="Mohanty A."/>
            <person name="Bharti A.K."/>
            <person name="Gaur A."/>
            <person name="Gupta V."/>
            <person name="Kumar D."/>
            <person name="Ravi V."/>
            <person name="Vij S."/>
            <person name="Kapur A."/>
            <person name="Khurana P."/>
            <person name="Khurana P."/>
            <person name="Khurana J.P."/>
            <person name="Tyagi A.K."/>
            <person name="Gaikwad K."/>
            <person name="Singh A."/>
            <person name="Dalal V."/>
            <person name="Srivastava S."/>
            <person name="Dixit A."/>
            <person name="Pal A.K."/>
            <person name="Ghazi I.A."/>
            <person name="Yadav M."/>
            <person name="Pandit A."/>
            <person name="Bhargava A."/>
            <person name="Sureshbabu K."/>
            <person name="Batra K."/>
            <person name="Sharma T.R."/>
            <person name="Mohapatra T."/>
            <person name="Singh N.K."/>
            <person name="Messing J."/>
            <person name="Nelson A.B."/>
            <person name="Fuks G."/>
            <person name="Kavchok S."/>
            <person name="Keizer G."/>
            <person name="Linton E."/>
            <person name="Llaca V."/>
            <person name="Song R."/>
            <person name="Tanyolac B."/>
            <person name="Young S."/>
            <person name="Ho-Il K."/>
            <person name="Hahn J.H."/>
            <person name="Sangsakoo G."/>
            <person name="Vanavichit A."/>
            <person name="de Mattos Luiz.A.T."/>
            <person name="Zimmer P.D."/>
            <person name="Malone G."/>
            <person name="Dellagostin O."/>
            <person name="de Oliveira A.C."/>
            <person name="Bevan M."/>
            <person name="Bancroft I."/>
            <person name="Minx P."/>
            <person name="Cordum H."/>
            <person name="Wilson R."/>
            <person name="Cheng Z."/>
            <person name="Jin W."/>
            <person name="Jiang J."/>
            <person name="Leong S.A."/>
            <person name="Iwama H."/>
            <person name="Gojobori T."/>
            <person name="Itoh T."/>
            <person name="Niimura Y."/>
            <person name="Fujii Y."/>
            <person name="Habara T."/>
            <person name="Sakai H."/>
            <person name="Sato Y."/>
            <person name="Wilson G."/>
            <person name="Kumar K."/>
            <person name="McCouch S."/>
            <person name="Juretic N."/>
            <person name="Hoen D."/>
            <person name="Wright S."/>
            <person name="Bruskiewich R."/>
            <person name="Bureau T."/>
            <person name="Miyao A."/>
            <person name="Hirochika H."/>
            <person name="Nishikawa T."/>
            <person name="Kadowaki K."/>
            <person name="Sugiura M."/>
            <person name="Burr B."/>
            <person name="Sasaki T."/>
        </authorList>
    </citation>
    <scope>NUCLEOTIDE SEQUENCE [LARGE SCALE GENOMIC DNA]</scope>
    <source>
        <strain evidence="3">cv. Nipponbare</strain>
    </source>
</reference>
<sequence>MGMFRLSRNYRTLLHDDALEKLLPCKRSHAPEVAIKWHRTLLNGLVKRINGVLECQIRSSALKHLLRQYICGLNCLVRFSVAGSTLGVLHDPRLHEVRGHHYILQAALKCLLLLPHLAHPIRDHLPPAAQRSLHGEESVDLSLADWAQRGGIGIGHVNELSDGIALVDLSGVFGGWGARGKLGRGRESVGGWGGGGGGGGVDARERGGRDRRGRGRGWGIGAPGEEGRVEAEQVREGSDEIDEVGGGENPRAEVRGVGDEAGAVDEGVVGLDDHVACWGEEDEGRRPRVGLREPEDSGEVVGGAGVVDGDGAVGLEEVGGAAVVVGEEGGLGVERGESVGEGDEVVADQPLHVLRVGQGGGPALGERRVQELVRVLRAARRRWGRRRRWRGHRSRSPPLGVI</sequence>
<reference evidence="3" key="2">
    <citation type="journal article" date="2008" name="Nucleic Acids Res.">
        <title>The rice annotation project database (RAP-DB): 2008 update.</title>
        <authorList>
            <consortium name="The rice annotation project (RAP)"/>
        </authorList>
    </citation>
    <scope>GENOME REANNOTATION</scope>
    <source>
        <strain evidence="3">cv. Nipponbare</strain>
    </source>
</reference>
<accession>C7IZ96</accession>
<dbReference type="Proteomes" id="UP000000763">
    <property type="component" value="Chromosome 2"/>
</dbReference>
<feature type="region of interest" description="Disordered" evidence="1">
    <location>
        <begin position="189"/>
        <end position="254"/>
    </location>
</feature>